<proteinExistence type="predicted"/>
<evidence type="ECO:0000313" key="2">
    <source>
        <dbReference type="EMBL" id="AVO43956.1"/>
    </source>
</evidence>
<accession>A0A2S0N763</accession>
<dbReference type="EMBL" id="CP027668">
    <property type="protein sequence ID" value="AVO43956.1"/>
    <property type="molecule type" value="Genomic_DNA"/>
</dbReference>
<dbReference type="KEGG" id="phr:C6569_02120"/>
<feature type="region of interest" description="Disordered" evidence="1">
    <location>
        <begin position="1"/>
        <end position="24"/>
    </location>
</feature>
<organism evidence="2 3">
    <name type="scientific">Phreatobacter cathodiphilus</name>
    <dbReference type="NCBI Taxonomy" id="1868589"/>
    <lineage>
        <taxon>Bacteria</taxon>
        <taxon>Pseudomonadati</taxon>
        <taxon>Pseudomonadota</taxon>
        <taxon>Alphaproteobacteria</taxon>
        <taxon>Hyphomicrobiales</taxon>
        <taxon>Phreatobacteraceae</taxon>
        <taxon>Phreatobacter</taxon>
    </lineage>
</organism>
<protein>
    <submittedName>
        <fullName evidence="2">Uncharacterized protein</fullName>
    </submittedName>
</protein>
<reference evidence="2 3" key="1">
    <citation type="submission" date="2018-03" db="EMBL/GenBank/DDBJ databases">
        <title>Genome sequencing of Phreatobacter sp.</title>
        <authorList>
            <person name="Kim S.-J."/>
            <person name="Heo J."/>
            <person name="Kwon S.-W."/>
        </authorList>
    </citation>
    <scope>NUCLEOTIDE SEQUENCE [LARGE SCALE GENOMIC DNA]</scope>
    <source>
        <strain evidence="2 3">S-12</strain>
    </source>
</reference>
<evidence type="ECO:0000313" key="3">
    <source>
        <dbReference type="Proteomes" id="UP000237889"/>
    </source>
</evidence>
<keyword evidence="3" id="KW-1185">Reference proteome</keyword>
<name>A0A2S0N763_9HYPH</name>
<dbReference type="AlphaFoldDB" id="A0A2S0N763"/>
<dbReference type="Proteomes" id="UP000237889">
    <property type="component" value="Chromosome"/>
</dbReference>
<sequence>MPGLGPGIHDLNTGAGREFVDPGTSPGMTVVVRERLLSQDALHDPSASFEARCRSHLRMRAFVTDIRTEGGVTGALHLIRGAVLPLPHPEV</sequence>
<gene>
    <name evidence="2" type="ORF">C6569_02120</name>
</gene>
<evidence type="ECO:0000256" key="1">
    <source>
        <dbReference type="SAM" id="MobiDB-lite"/>
    </source>
</evidence>